<dbReference type="InterPro" id="IPR019587">
    <property type="entry name" value="Polyketide_cyclase/dehydratase"/>
</dbReference>
<sequence>MAKASNSISLDMGVDEAWAAASDLARFDEWLVLHDGWRGDVPEALSEKLKVTSVVSVKGVRVRFDWVIDRYRPPTEIRLSGSGKGGIKAKLDLTIAQSGEGSSVTLGIDLGGLPLIGPAGKAAAKAVEGDLSVSLENFGRYSLRSSDRMVAGRE</sequence>
<organism evidence="1">
    <name type="scientific">Gordonia amarae</name>
    <dbReference type="NCBI Taxonomy" id="36821"/>
    <lineage>
        <taxon>Bacteria</taxon>
        <taxon>Bacillati</taxon>
        <taxon>Actinomycetota</taxon>
        <taxon>Actinomycetes</taxon>
        <taxon>Mycobacteriales</taxon>
        <taxon>Gordoniaceae</taxon>
        <taxon>Gordonia</taxon>
    </lineage>
</organism>
<accession>A0A857MBL3</accession>
<dbReference type="AlphaFoldDB" id="A0A857MBL3"/>
<name>A0A857MBL3_9ACTN</name>
<reference evidence="1" key="1">
    <citation type="journal article" date="2021" name="Nat. Microbiol.">
        <title>Cocultivation of an ultrasmall environmental parasitic bacterium with lytic ability against bacteria associated with wastewater foams.</title>
        <authorList>
            <person name="Batinovic S."/>
            <person name="Rose J.J.A."/>
            <person name="Ratcliffe J."/>
            <person name="Seviour R.J."/>
            <person name="Petrovski S."/>
        </authorList>
    </citation>
    <scope>NUCLEOTIDE SEQUENCE</scope>
    <source>
        <strain evidence="1">CON44</strain>
    </source>
</reference>
<dbReference type="Pfam" id="PF10604">
    <property type="entry name" value="Polyketide_cyc2"/>
    <property type="match status" value="1"/>
</dbReference>
<dbReference type="Gene3D" id="3.30.530.20">
    <property type="match status" value="1"/>
</dbReference>
<evidence type="ECO:0000313" key="1">
    <source>
        <dbReference type="EMBL" id="QHN38789.1"/>
    </source>
</evidence>
<dbReference type="SUPFAM" id="SSF55961">
    <property type="entry name" value="Bet v1-like"/>
    <property type="match status" value="1"/>
</dbReference>
<dbReference type="EMBL" id="CP045810">
    <property type="protein sequence ID" value="QHN38789.1"/>
    <property type="molecule type" value="Genomic_DNA"/>
</dbReference>
<gene>
    <name evidence="1" type="ORF">GII30_06015</name>
</gene>
<dbReference type="CDD" id="cd07812">
    <property type="entry name" value="SRPBCC"/>
    <property type="match status" value="1"/>
</dbReference>
<proteinExistence type="predicted"/>
<protein>
    <submittedName>
        <fullName evidence="1">Toxin</fullName>
    </submittedName>
</protein>
<dbReference type="InterPro" id="IPR023393">
    <property type="entry name" value="START-like_dom_sf"/>
</dbReference>
<dbReference type="RefSeq" id="WP_005189504.1">
    <property type="nucleotide sequence ID" value="NZ_CP045804.1"/>
</dbReference>